<dbReference type="PIRSF" id="PIRSF000876">
    <property type="entry name" value="RR_chemtxs_CheB"/>
    <property type="match status" value="1"/>
</dbReference>
<comment type="subcellular location">
    <subcellularLocation>
        <location evidence="6">Cytoplasm</location>
    </subcellularLocation>
</comment>
<dbReference type="CDD" id="cd16432">
    <property type="entry name" value="CheB_Rec"/>
    <property type="match status" value="1"/>
</dbReference>
<evidence type="ECO:0000256" key="3">
    <source>
        <dbReference type="ARBA" id="ARBA00022553"/>
    </source>
</evidence>
<dbReference type="SUPFAM" id="SSF52172">
    <property type="entry name" value="CheY-like"/>
    <property type="match status" value="1"/>
</dbReference>
<evidence type="ECO:0000256" key="2">
    <source>
        <dbReference type="ARBA" id="ARBA00022500"/>
    </source>
</evidence>
<dbReference type="AlphaFoldDB" id="A0A557R3M4"/>
<name>A0A557R3M4_9RHOO</name>
<dbReference type="GO" id="GO:0008984">
    <property type="term" value="F:protein-glutamate methylesterase activity"/>
    <property type="evidence" value="ECO:0007669"/>
    <property type="project" value="UniProtKB-UniRule"/>
</dbReference>
<dbReference type="NCBIfam" id="NF001965">
    <property type="entry name" value="PRK00742.1"/>
    <property type="match status" value="1"/>
</dbReference>
<dbReference type="GO" id="GO:0005737">
    <property type="term" value="C:cytoplasm"/>
    <property type="evidence" value="ECO:0007669"/>
    <property type="project" value="UniProtKB-SubCell"/>
</dbReference>
<dbReference type="RefSeq" id="WP_144307772.1">
    <property type="nucleotide sequence ID" value="NZ_VMNK01000001.1"/>
</dbReference>
<keyword evidence="4 6" id="KW-0378">Hydrolase</keyword>
<feature type="active site" evidence="6 7">
    <location>
        <position position="194"/>
    </location>
</feature>
<dbReference type="SMART" id="SM00448">
    <property type="entry name" value="REC"/>
    <property type="match status" value="1"/>
</dbReference>
<evidence type="ECO:0000256" key="1">
    <source>
        <dbReference type="ARBA" id="ARBA00022490"/>
    </source>
</evidence>
<comment type="PTM">
    <text evidence="6">Phosphorylated by CheA. Phosphorylation of the N-terminal regulatory domain activates the methylesterase activity.</text>
</comment>
<comment type="domain">
    <text evidence="6">Contains a C-terminal catalytic domain, and an N-terminal region which modulates catalytic activity.</text>
</comment>
<dbReference type="PROSITE" id="PS50110">
    <property type="entry name" value="RESPONSE_REGULATORY"/>
    <property type="match status" value="1"/>
</dbReference>
<comment type="similarity">
    <text evidence="6">Belongs to the CheB family.</text>
</comment>
<dbReference type="PROSITE" id="PS50122">
    <property type="entry name" value="CHEB"/>
    <property type="match status" value="1"/>
</dbReference>
<comment type="caution">
    <text evidence="11">The sequence shown here is derived from an EMBL/GenBank/DDBJ whole genome shotgun (WGS) entry which is preliminary data.</text>
</comment>
<dbReference type="InterPro" id="IPR001789">
    <property type="entry name" value="Sig_transdc_resp-reg_receiver"/>
</dbReference>
<evidence type="ECO:0000256" key="4">
    <source>
        <dbReference type="ARBA" id="ARBA00022801"/>
    </source>
</evidence>
<comment type="catalytic activity">
    <reaction evidence="6">
        <text>L-glutaminyl-[protein] + H2O = L-glutamyl-[protein] + NH4(+)</text>
        <dbReference type="Rhea" id="RHEA:16441"/>
        <dbReference type="Rhea" id="RHEA-COMP:10207"/>
        <dbReference type="Rhea" id="RHEA-COMP:10208"/>
        <dbReference type="ChEBI" id="CHEBI:15377"/>
        <dbReference type="ChEBI" id="CHEBI:28938"/>
        <dbReference type="ChEBI" id="CHEBI:29973"/>
        <dbReference type="ChEBI" id="CHEBI:30011"/>
        <dbReference type="EC" id="3.5.1.44"/>
    </reaction>
</comment>
<gene>
    <name evidence="6" type="primary">cheB</name>
    <name evidence="11" type="ORF">FHP91_00690</name>
</gene>
<keyword evidence="1 6" id="KW-0963">Cytoplasm</keyword>
<dbReference type="Pfam" id="PF01339">
    <property type="entry name" value="CheB_methylest"/>
    <property type="match status" value="1"/>
</dbReference>
<feature type="domain" description="CheB-type methylesterase" evidence="10">
    <location>
        <begin position="156"/>
        <end position="348"/>
    </location>
</feature>
<dbReference type="Gene3D" id="3.40.50.2300">
    <property type="match status" value="1"/>
</dbReference>
<dbReference type="PANTHER" id="PTHR42872:SF6">
    <property type="entry name" value="PROTEIN-GLUTAMATE METHYLESTERASE_PROTEIN-GLUTAMINE GLUTAMINASE"/>
    <property type="match status" value="1"/>
</dbReference>
<evidence type="ECO:0000259" key="10">
    <source>
        <dbReference type="PROSITE" id="PS50122"/>
    </source>
</evidence>
<evidence type="ECO:0000313" key="11">
    <source>
        <dbReference type="EMBL" id="TVO59769.1"/>
    </source>
</evidence>
<comment type="function">
    <text evidence="6">Involved in chemotaxis. Part of a chemotaxis signal transduction system that modulates chemotaxis in response to various stimuli. Catalyzes the demethylation of specific methylglutamate residues introduced into the chemoreceptors (methyl-accepting chemotaxis proteins or MCP) by CheR. Also mediates the irreversible deamidation of specific glutamine residues to glutamic acid.</text>
</comment>
<protein>
    <recommendedName>
        <fullName evidence="6">Protein-glutamate methylesterase/protein-glutamine glutaminase</fullName>
        <ecNumber evidence="6">3.1.1.61</ecNumber>
        <ecNumber evidence="6">3.5.1.44</ecNumber>
    </recommendedName>
</protein>
<dbReference type="Gene3D" id="3.40.50.180">
    <property type="entry name" value="Methylesterase CheB, C-terminal domain"/>
    <property type="match status" value="1"/>
</dbReference>
<feature type="active site" evidence="6 7">
    <location>
        <position position="290"/>
    </location>
</feature>
<dbReference type="EC" id="3.5.1.44" evidence="6"/>
<dbReference type="HAMAP" id="MF_00099">
    <property type="entry name" value="CheB_chemtxs"/>
    <property type="match status" value="1"/>
</dbReference>
<feature type="active site" evidence="6 7">
    <location>
        <position position="168"/>
    </location>
</feature>
<proteinExistence type="inferred from homology"/>
<accession>A0A557R3M4</accession>
<dbReference type="InterPro" id="IPR035909">
    <property type="entry name" value="CheB_C"/>
</dbReference>
<feature type="modified residue" description="4-aspartylphosphate" evidence="6 8">
    <location>
        <position position="55"/>
    </location>
</feature>
<evidence type="ECO:0000256" key="8">
    <source>
        <dbReference type="PROSITE-ProRule" id="PRU00169"/>
    </source>
</evidence>
<dbReference type="InterPro" id="IPR008248">
    <property type="entry name" value="CheB-like"/>
</dbReference>
<sequence length="357" mass="38233">MTIKVLICDDSAATRLMLRRVIDAQPDMTVVGVAADALIAREMIKTLNPDVLTLDVEMPRMDGLEFLERLMRLRPMPVVMVSAFTGKNSDTSIMALELGAVEVLGKPDARSPSALAAYSDEICDKIRAAQAAHVRRHVPERATQPIEHAAGSLSARTAQGRIVCIGASTGGTEAIREVLIRLPKHCPPVLIVQHMPEMFTGAFAKRLDSLSQIHVKEAEDGERIEPGCAYLAPGHSHLLLKRRGLAYHCELSRADPVNRHRPSVDVLFHSAAEQAGKAALGVLLTGMGKDGAQGLLAMHRAGAWTIGQDQASCVVYGMPREAATIGAVSEVAPLTDVAQRIMSRLTGTALATAKQVG</sequence>
<dbReference type="EMBL" id="VMNK01000001">
    <property type="protein sequence ID" value="TVO59769.1"/>
    <property type="molecule type" value="Genomic_DNA"/>
</dbReference>
<dbReference type="Proteomes" id="UP000319502">
    <property type="component" value="Unassembled WGS sequence"/>
</dbReference>
<evidence type="ECO:0000313" key="12">
    <source>
        <dbReference type="Proteomes" id="UP000319502"/>
    </source>
</evidence>
<dbReference type="NCBIfam" id="NF009206">
    <property type="entry name" value="PRK12555.1"/>
    <property type="match status" value="1"/>
</dbReference>
<dbReference type="InterPro" id="IPR000673">
    <property type="entry name" value="Sig_transdc_resp-reg_Me-estase"/>
</dbReference>
<dbReference type="GO" id="GO:0050568">
    <property type="term" value="F:protein-glutamine glutaminase activity"/>
    <property type="evidence" value="ECO:0007669"/>
    <property type="project" value="UniProtKB-UniRule"/>
</dbReference>
<dbReference type="InterPro" id="IPR011006">
    <property type="entry name" value="CheY-like_superfamily"/>
</dbReference>
<evidence type="ECO:0000256" key="6">
    <source>
        <dbReference type="HAMAP-Rule" id="MF_00099"/>
    </source>
</evidence>
<evidence type="ECO:0000256" key="7">
    <source>
        <dbReference type="PROSITE-ProRule" id="PRU00050"/>
    </source>
</evidence>
<organism evidence="11 12">
    <name type="scientific">Denitromonas halophila</name>
    <dbReference type="NCBI Taxonomy" id="1629404"/>
    <lineage>
        <taxon>Bacteria</taxon>
        <taxon>Pseudomonadati</taxon>
        <taxon>Pseudomonadota</taxon>
        <taxon>Betaproteobacteria</taxon>
        <taxon>Rhodocyclales</taxon>
        <taxon>Zoogloeaceae</taxon>
        <taxon>Denitromonas</taxon>
    </lineage>
</organism>
<reference evidence="11 12" key="1">
    <citation type="submission" date="2019-07" db="EMBL/GenBank/DDBJ databases">
        <title>The pathways for chlorine oxyanion respiration interact through the shared metabolite chlorate.</title>
        <authorList>
            <person name="Barnum T.P."/>
            <person name="Cheng Y."/>
            <person name="Hill K.A."/>
            <person name="Lucas L.N."/>
            <person name="Carlson H.K."/>
            <person name="Coates J.D."/>
        </authorList>
    </citation>
    <scope>NUCLEOTIDE SEQUENCE [LARGE SCALE GENOMIC DNA]</scope>
    <source>
        <strain evidence="11 12">SFB-3</strain>
    </source>
</reference>
<dbReference type="GO" id="GO:0006935">
    <property type="term" value="P:chemotaxis"/>
    <property type="evidence" value="ECO:0007669"/>
    <property type="project" value="UniProtKB-UniRule"/>
</dbReference>
<keyword evidence="3 6" id="KW-0597">Phosphoprotein</keyword>
<dbReference type="Pfam" id="PF00072">
    <property type="entry name" value="Response_reg"/>
    <property type="match status" value="1"/>
</dbReference>
<dbReference type="OrthoDB" id="9793421at2"/>
<evidence type="ECO:0000259" key="9">
    <source>
        <dbReference type="PROSITE" id="PS50110"/>
    </source>
</evidence>
<comment type="catalytic activity">
    <reaction evidence="5 6">
        <text>[protein]-L-glutamate 5-O-methyl ester + H2O = L-glutamyl-[protein] + methanol + H(+)</text>
        <dbReference type="Rhea" id="RHEA:23236"/>
        <dbReference type="Rhea" id="RHEA-COMP:10208"/>
        <dbReference type="Rhea" id="RHEA-COMP:10311"/>
        <dbReference type="ChEBI" id="CHEBI:15377"/>
        <dbReference type="ChEBI" id="CHEBI:15378"/>
        <dbReference type="ChEBI" id="CHEBI:17790"/>
        <dbReference type="ChEBI" id="CHEBI:29973"/>
        <dbReference type="ChEBI" id="CHEBI:82795"/>
        <dbReference type="EC" id="3.1.1.61"/>
    </reaction>
</comment>
<dbReference type="PANTHER" id="PTHR42872">
    <property type="entry name" value="PROTEIN-GLUTAMATE METHYLESTERASE/PROTEIN-GLUTAMINE GLUTAMINASE"/>
    <property type="match status" value="1"/>
</dbReference>
<keyword evidence="2 6" id="KW-0145">Chemotaxis</keyword>
<evidence type="ECO:0000256" key="5">
    <source>
        <dbReference type="ARBA" id="ARBA00048267"/>
    </source>
</evidence>
<feature type="domain" description="Response regulatory" evidence="9">
    <location>
        <begin position="4"/>
        <end position="121"/>
    </location>
</feature>
<dbReference type="SUPFAM" id="SSF52738">
    <property type="entry name" value="Methylesterase CheB, C-terminal domain"/>
    <property type="match status" value="1"/>
</dbReference>
<dbReference type="GO" id="GO:0000156">
    <property type="term" value="F:phosphorelay response regulator activity"/>
    <property type="evidence" value="ECO:0007669"/>
    <property type="project" value="InterPro"/>
</dbReference>
<dbReference type="EC" id="3.1.1.61" evidence="6"/>
<dbReference type="CDD" id="cd17541">
    <property type="entry name" value="REC_CheB-like"/>
    <property type="match status" value="1"/>
</dbReference>
<keyword evidence="12" id="KW-1185">Reference proteome</keyword>